<dbReference type="EMBL" id="JANPWB010000007">
    <property type="protein sequence ID" value="KAJ1172665.1"/>
    <property type="molecule type" value="Genomic_DNA"/>
</dbReference>
<name>A0AAV7T8Z6_PLEWA</name>
<dbReference type="Proteomes" id="UP001066276">
    <property type="component" value="Chromosome 4_1"/>
</dbReference>
<dbReference type="AlphaFoldDB" id="A0AAV7T8Z6"/>
<comment type="caution">
    <text evidence="1">The sequence shown here is derived from an EMBL/GenBank/DDBJ whole genome shotgun (WGS) entry which is preliminary data.</text>
</comment>
<gene>
    <name evidence="1" type="ORF">NDU88_004509</name>
</gene>
<organism evidence="1 2">
    <name type="scientific">Pleurodeles waltl</name>
    <name type="common">Iberian ribbed newt</name>
    <dbReference type="NCBI Taxonomy" id="8319"/>
    <lineage>
        <taxon>Eukaryota</taxon>
        <taxon>Metazoa</taxon>
        <taxon>Chordata</taxon>
        <taxon>Craniata</taxon>
        <taxon>Vertebrata</taxon>
        <taxon>Euteleostomi</taxon>
        <taxon>Amphibia</taxon>
        <taxon>Batrachia</taxon>
        <taxon>Caudata</taxon>
        <taxon>Salamandroidea</taxon>
        <taxon>Salamandridae</taxon>
        <taxon>Pleurodelinae</taxon>
        <taxon>Pleurodeles</taxon>
    </lineage>
</organism>
<proteinExistence type="predicted"/>
<protein>
    <submittedName>
        <fullName evidence="1">Uncharacterized protein</fullName>
    </submittedName>
</protein>
<reference evidence="1" key="1">
    <citation type="journal article" date="2022" name="bioRxiv">
        <title>Sequencing and chromosome-scale assembly of the giantPleurodeles waltlgenome.</title>
        <authorList>
            <person name="Brown T."/>
            <person name="Elewa A."/>
            <person name="Iarovenko S."/>
            <person name="Subramanian E."/>
            <person name="Araus A.J."/>
            <person name="Petzold A."/>
            <person name="Susuki M."/>
            <person name="Suzuki K.-i.T."/>
            <person name="Hayashi T."/>
            <person name="Toyoda A."/>
            <person name="Oliveira C."/>
            <person name="Osipova E."/>
            <person name="Leigh N.D."/>
            <person name="Simon A."/>
            <person name="Yun M.H."/>
        </authorList>
    </citation>
    <scope>NUCLEOTIDE SEQUENCE</scope>
    <source>
        <strain evidence="1">20211129_DDA</strain>
        <tissue evidence="1">Liver</tissue>
    </source>
</reference>
<keyword evidence="2" id="KW-1185">Reference proteome</keyword>
<dbReference type="Gene3D" id="3.10.10.10">
    <property type="entry name" value="HIV Type 1 Reverse Transcriptase, subunit A, domain 1"/>
    <property type="match status" value="1"/>
</dbReference>
<evidence type="ECO:0000313" key="1">
    <source>
        <dbReference type="EMBL" id="KAJ1172665.1"/>
    </source>
</evidence>
<accession>A0AAV7T8Z6</accession>
<dbReference type="InterPro" id="IPR043502">
    <property type="entry name" value="DNA/RNA_pol_sf"/>
</dbReference>
<sequence>MLHFVFRFIEGLGPEIGQIIKSHLIFWQAKPIDEVLQYAKYCSDETELKQKKLKEKARLMQIKAAQNGLQGALVQHIPQQQETVMFQPQARGRGCGINMKRGPDLNTVAVQNDVQGMKKMLLCHLCGNGTVQENVRDLTVKEVGLIKGVEPIKITLKPNVVFPQLSQYNMAQDVLMKVAQITGDFLKQGVLKEVLSIPCNSPIMGLKKPCGKV</sequence>
<evidence type="ECO:0000313" key="2">
    <source>
        <dbReference type="Proteomes" id="UP001066276"/>
    </source>
</evidence>
<dbReference type="SUPFAM" id="SSF56672">
    <property type="entry name" value="DNA/RNA polymerases"/>
    <property type="match status" value="1"/>
</dbReference>